<reference evidence="4" key="1">
    <citation type="journal article" date="2019" name="Int. J. Syst. Evol. Microbiol.">
        <title>The Global Catalogue of Microorganisms (GCM) 10K type strain sequencing project: providing services to taxonomists for standard genome sequencing and annotation.</title>
        <authorList>
            <consortium name="The Broad Institute Genomics Platform"/>
            <consortium name="The Broad Institute Genome Sequencing Center for Infectious Disease"/>
            <person name="Wu L."/>
            <person name="Ma J."/>
        </authorList>
    </citation>
    <scope>NUCLEOTIDE SEQUENCE [LARGE SCALE GENOMIC DNA]</scope>
    <source>
        <strain evidence="4">NBRC 105857</strain>
    </source>
</reference>
<dbReference type="Gene3D" id="1.10.10.10">
    <property type="entry name" value="Winged helix-like DNA-binding domain superfamily/Winged helix DNA-binding domain"/>
    <property type="match status" value="1"/>
</dbReference>
<dbReference type="EMBL" id="BSOJ01000032">
    <property type="protein sequence ID" value="GLR27575.1"/>
    <property type="molecule type" value="Genomic_DNA"/>
</dbReference>
<dbReference type="Proteomes" id="UP001156664">
    <property type="component" value="Unassembled WGS sequence"/>
</dbReference>
<dbReference type="InterPro" id="IPR000847">
    <property type="entry name" value="LysR_HTH_N"/>
</dbReference>
<dbReference type="SUPFAM" id="SSF53850">
    <property type="entry name" value="Periplasmic binding protein-like II"/>
    <property type="match status" value="1"/>
</dbReference>
<evidence type="ECO:0000313" key="3">
    <source>
        <dbReference type="EMBL" id="GLR27575.1"/>
    </source>
</evidence>
<dbReference type="Pfam" id="PF00126">
    <property type="entry name" value="HTH_1"/>
    <property type="match status" value="1"/>
</dbReference>
<dbReference type="SUPFAM" id="SSF46785">
    <property type="entry name" value="Winged helix' DNA-binding domain"/>
    <property type="match status" value="1"/>
</dbReference>
<dbReference type="PANTHER" id="PTHR38431">
    <property type="entry name" value="BLL2305 PROTEIN"/>
    <property type="match status" value="1"/>
</dbReference>
<comment type="caution">
    <text evidence="3">The sequence shown here is derived from an EMBL/GenBank/DDBJ whole genome shotgun (WGS) entry which is preliminary data.</text>
</comment>
<sequence>MTCNFLSHRMLNLNVTATWTTQAGHTVALEDTFFDILWAIHRKGSLSLACKQLDVSYRTLWNQVQKFNELLDEPVIATQGRAGACLTPFGKKVLWMIEQGRIRVAPELALNVEQINAEWLDTEHNKPWISLAMSDDPVLQRLFNQSALYKELQLSMRWAGSIAALSALHRGEVKVAGCHLPLQSNSHTQVHQIMGRYLRGSNLAVVELFEREMGWISRPSSRPPTLQDVALRQAQLVNRNPASSTHHQLDSLIARACLSPEELPGYYHEENSHLAVACAIAAGHGDLGLGLKASADHYQLEFRPLNQEKYFLVVHQDDLNFPAMSILIPWLQSDAVVQSIASTVGYTPINIGQVQPLETFLAGMS</sequence>
<evidence type="ECO:0000259" key="1">
    <source>
        <dbReference type="Pfam" id="PF00126"/>
    </source>
</evidence>
<dbReference type="InterPro" id="IPR036388">
    <property type="entry name" value="WH-like_DNA-bd_sf"/>
</dbReference>
<dbReference type="InterPro" id="IPR024370">
    <property type="entry name" value="PBP_domain"/>
</dbReference>
<proteinExistence type="predicted"/>
<organism evidence="3 4">
    <name type="scientific">Limnobacter litoralis</name>
    <dbReference type="NCBI Taxonomy" id="481366"/>
    <lineage>
        <taxon>Bacteria</taxon>
        <taxon>Pseudomonadati</taxon>
        <taxon>Pseudomonadota</taxon>
        <taxon>Betaproteobacteria</taxon>
        <taxon>Burkholderiales</taxon>
        <taxon>Burkholderiaceae</taxon>
        <taxon>Limnobacter</taxon>
    </lineage>
</organism>
<feature type="domain" description="PBP" evidence="2">
    <location>
        <begin position="150"/>
        <end position="329"/>
    </location>
</feature>
<accession>A0ABQ5YSF6</accession>
<dbReference type="PANTHER" id="PTHR38431:SF1">
    <property type="entry name" value="BLL2305 PROTEIN"/>
    <property type="match status" value="1"/>
</dbReference>
<evidence type="ECO:0000259" key="2">
    <source>
        <dbReference type="Pfam" id="PF12727"/>
    </source>
</evidence>
<evidence type="ECO:0008006" key="5">
    <source>
        <dbReference type="Google" id="ProtNLM"/>
    </source>
</evidence>
<dbReference type="InterPro" id="IPR036390">
    <property type="entry name" value="WH_DNA-bd_sf"/>
</dbReference>
<feature type="domain" description="HTH lysR-type" evidence="1">
    <location>
        <begin position="36"/>
        <end position="90"/>
    </location>
</feature>
<protein>
    <recommendedName>
        <fullName evidence="5">LysR family transcriptional regulator</fullName>
    </recommendedName>
</protein>
<evidence type="ECO:0000313" key="4">
    <source>
        <dbReference type="Proteomes" id="UP001156664"/>
    </source>
</evidence>
<gene>
    <name evidence="3" type="ORF">GCM10007875_26660</name>
</gene>
<name>A0ABQ5YSF6_9BURK</name>
<dbReference type="Pfam" id="PF12727">
    <property type="entry name" value="PBP_like"/>
    <property type="match status" value="1"/>
</dbReference>
<keyword evidence="4" id="KW-1185">Reference proteome</keyword>